<gene>
    <name evidence="2" type="ORF">HY3_15580</name>
</gene>
<evidence type="ECO:0000256" key="1">
    <source>
        <dbReference type="ARBA" id="ARBA00005260"/>
    </source>
</evidence>
<evidence type="ECO:0000313" key="3">
    <source>
        <dbReference type="Proteomes" id="UP000249123"/>
    </source>
</evidence>
<reference evidence="2 3" key="1">
    <citation type="submission" date="2013-04" db="EMBL/GenBank/DDBJ databases">
        <title>Hyphomonas sp. T24B3 Genome Sequencing.</title>
        <authorList>
            <person name="Lai Q."/>
            <person name="Shao Z."/>
        </authorList>
    </citation>
    <scope>NUCLEOTIDE SEQUENCE [LARGE SCALE GENOMIC DNA]</scope>
    <source>
        <strain evidence="2 3">T24B3</strain>
    </source>
</reference>
<dbReference type="GO" id="GO:0046872">
    <property type="term" value="F:metal ion binding"/>
    <property type="evidence" value="ECO:0007669"/>
    <property type="project" value="InterPro"/>
</dbReference>
<dbReference type="PANTHER" id="PTHR33677:SF3">
    <property type="entry name" value="COPPER-SENSING TRANSCRIPTIONAL REPRESSOR RICR"/>
    <property type="match status" value="1"/>
</dbReference>
<proteinExistence type="inferred from homology"/>
<dbReference type="STRING" id="1280941.HY2_14995"/>
<dbReference type="GO" id="GO:0003677">
    <property type="term" value="F:DNA binding"/>
    <property type="evidence" value="ECO:0007669"/>
    <property type="project" value="InterPro"/>
</dbReference>
<dbReference type="Proteomes" id="UP000249123">
    <property type="component" value="Unassembled WGS sequence"/>
</dbReference>
<name>A0A062U0S5_9PROT</name>
<dbReference type="PANTHER" id="PTHR33677">
    <property type="entry name" value="TRANSCRIPTIONAL REPRESSOR FRMR-RELATED"/>
    <property type="match status" value="1"/>
</dbReference>
<protein>
    <recommendedName>
        <fullName evidence="4">Regulated in copper repressor</fullName>
    </recommendedName>
</protein>
<sequence>MDTLYGVFAMKTETKEAATRRLARIEGQVRGITKMVSDDRYCIDVIRQVQAVKAALVGLEAVILDDHIATCVDHALTGSNVDDRREKVEELVAVLGGRKK</sequence>
<dbReference type="InterPro" id="IPR003735">
    <property type="entry name" value="Metal_Tscrpt_repr"/>
</dbReference>
<dbReference type="AlphaFoldDB" id="A0A062U0S5"/>
<dbReference type="EMBL" id="AWFB01000037">
    <property type="protein sequence ID" value="RAN32156.1"/>
    <property type="molecule type" value="Genomic_DNA"/>
</dbReference>
<keyword evidence="3" id="KW-1185">Reference proteome</keyword>
<dbReference type="eggNOG" id="COG1937">
    <property type="taxonomic scope" value="Bacteria"/>
</dbReference>
<evidence type="ECO:0000313" key="2">
    <source>
        <dbReference type="EMBL" id="RAN32156.1"/>
    </source>
</evidence>
<comment type="caution">
    <text evidence="2">The sequence shown here is derived from an EMBL/GenBank/DDBJ whole genome shotgun (WGS) entry which is preliminary data.</text>
</comment>
<comment type="similarity">
    <text evidence="1">Belongs to the FrmR/RcnR family.</text>
</comment>
<dbReference type="GO" id="GO:0045892">
    <property type="term" value="P:negative regulation of DNA-templated transcription"/>
    <property type="evidence" value="ECO:0007669"/>
    <property type="project" value="UniProtKB-ARBA"/>
</dbReference>
<organism evidence="2 3">
    <name type="scientific">Hyphomonas pacifica</name>
    <dbReference type="NCBI Taxonomy" id="1280941"/>
    <lineage>
        <taxon>Bacteria</taxon>
        <taxon>Pseudomonadati</taxon>
        <taxon>Pseudomonadota</taxon>
        <taxon>Alphaproteobacteria</taxon>
        <taxon>Hyphomonadales</taxon>
        <taxon>Hyphomonadaceae</taxon>
        <taxon>Hyphomonas</taxon>
    </lineage>
</organism>
<dbReference type="InterPro" id="IPR038390">
    <property type="entry name" value="Metal_Tscrpt_repr_sf"/>
</dbReference>
<dbReference type="CDD" id="cd10148">
    <property type="entry name" value="CsoR-like_DUF156"/>
    <property type="match status" value="1"/>
</dbReference>
<evidence type="ECO:0008006" key="4">
    <source>
        <dbReference type="Google" id="ProtNLM"/>
    </source>
</evidence>
<dbReference type="Pfam" id="PF02583">
    <property type="entry name" value="Trns_repr_metal"/>
    <property type="match status" value="1"/>
</dbReference>
<dbReference type="Gene3D" id="1.20.58.1000">
    <property type="entry name" value="Metal-sensitive repressor, helix protomer"/>
    <property type="match status" value="1"/>
</dbReference>
<accession>A0A062U0S5</accession>